<dbReference type="PRINTS" id="PR01217">
    <property type="entry name" value="PRICHEXTENSN"/>
</dbReference>
<proteinExistence type="predicted"/>
<reference evidence="2 3" key="2">
    <citation type="submission" date="2019-01" db="EMBL/GenBank/DDBJ databases">
        <title>The decoding of complex shrimp genome reveals the adaptation for benthos swimmer, frequently molting mechanism and breeding impact on genome.</title>
        <authorList>
            <person name="Sun Y."/>
            <person name="Gao Y."/>
            <person name="Yu Y."/>
        </authorList>
    </citation>
    <scope>NUCLEOTIDE SEQUENCE [LARGE SCALE GENOMIC DNA]</scope>
    <source>
        <tissue evidence="2">Muscle</tissue>
    </source>
</reference>
<keyword evidence="3" id="KW-1185">Reference proteome</keyword>
<dbReference type="Proteomes" id="UP000283509">
    <property type="component" value="Unassembled WGS sequence"/>
</dbReference>
<organism evidence="2 3">
    <name type="scientific">Penaeus vannamei</name>
    <name type="common">Whiteleg shrimp</name>
    <name type="synonym">Litopenaeus vannamei</name>
    <dbReference type="NCBI Taxonomy" id="6689"/>
    <lineage>
        <taxon>Eukaryota</taxon>
        <taxon>Metazoa</taxon>
        <taxon>Ecdysozoa</taxon>
        <taxon>Arthropoda</taxon>
        <taxon>Crustacea</taxon>
        <taxon>Multicrustacea</taxon>
        <taxon>Malacostraca</taxon>
        <taxon>Eumalacostraca</taxon>
        <taxon>Eucarida</taxon>
        <taxon>Decapoda</taxon>
        <taxon>Dendrobranchiata</taxon>
        <taxon>Penaeoidea</taxon>
        <taxon>Penaeidae</taxon>
        <taxon>Penaeus</taxon>
    </lineage>
</organism>
<name>A0A3R7PWD5_PENVA</name>
<comment type="caution">
    <text evidence="2">The sequence shown here is derived from an EMBL/GenBank/DDBJ whole genome shotgun (WGS) entry which is preliminary data.</text>
</comment>
<feature type="compositionally biased region" description="Basic and acidic residues" evidence="1">
    <location>
        <begin position="109"/>
        <end position="129"/>
    </location>
</feature>
<evidence type="ECO:0000256" key="1">
    <source>
        <dbReference type="SAM" id="MobiDB-lite"/>
    </source>
</evidence>
<evidence type="ECO:0000313" key="2">
    <source>
        <dbReference type="EMBL" id="ROT84777.1"/>
    </source>
</evidence>
<feature type="region of interest" description="Disordered" evidence="1">
    <location>
        <begin position="77"/>
        <end position="129"/>
    </location>
</feature>
<accession>A0A3R7PWD5</accession>
<dbReference type="AlphaFoldDB" id="A0A3R7PWD5"/>
<dbReference type="STRING" id="6689.A0A3R7PWD5"/>
<protein>
    <submittedName>
        <fullName evidence="2">Uncharacterized protein</fullName>
    </submittedName>
</protein>
<sequence>MDPRRPKKENRAEIVLFFGVRVNLSVTSIAKSTLRARLRIYNARWTERGGPPGANLLNQPVPPILYILSPTTTTATGNLPPPPHRIPSGPISITPSEPPGPTKFPRNPARAEIRREGAPSRQRPKETARDAIQWQYHACIKGTSRGTRGKLIGKNNNVFLSRAKTPSQTLHSTSTNTQPSFGYPFPSNHKPLLKPPIPPFTYPFPSLPFPPNLPSLPNIPFAYPPPQPSSLIPLPPSRSTPLPNIPFAYPPTPSGYPTLPFAYPPPPPDLPHYPTYPSHTLHPPPPLQIYPHYHIPSHIPPPLPFPFPSTPPLRTLPSLPTAGHVTADRAAPELGQRGQPQPDFLTSRAAQVLAHSRSAILFIRLLCPFVCLLACSMLRFGECAVSGRRLIWGWGTRGQSKQGQRRIERREKYSNVFIKATDGDADGSLRAENCSRLPRLGQRALRRPS</sequence>
<dbReference type="EMBL" id="QCYY01000501">
    <property type="protein sequence ID" value="ROT84777.1"/>
    <property type="molecule type" value="Genomic_DNA"/>
</dbReference>
<gene>
    <name evidence="2" type="ORF">C7M84_022039</name>
</gene>
<reference evidence="2 3" key="1">
    <citation type="submission" date="2018-04" db="EMBL/GenBank/DDBJ databases">
        <authorList>
            <person name="Zhang X."/>
            <person name="Yuan J."/>
            <person name="Li F."/>
            <person name="Xiang J."/>
        </authorList>
    </citation>
    <scope>NUCLEOTIDE SEQUENCE [LARGE SCALE GENOMIC DNA]</scope>
    <source>
        <tissue evidence="2">Muscle</tissue>
    </source>
</reference>
<evidence type="ECO:0000313" key="3">
    <source>
        <dbReference type="Proteomes" id="UP000283509"/>
    </source>
</evidence>